<evidence type="ECO:0000259" key="3">
    <source>
        <dbReference type="SMART" id="SM00355"/>
    </source>
</evidence>
<dbReference type="Gene3D" id="3.40.50.300">
    <property type="entry name" value="P-loop containing nucleotide triphosphate hydrolases"/>
    <property type="match status" value="1"/>
</dbReference>
<evidence type="ECO:0000256" key="1">
    <source>
        <dbReference type="ARBA" id="ARBA00022737"/>
    </source>
</evidence>
<evidence type="ECO:0000313" key="4">
    <source>
        <dbReference type="EMBL" id="KAK7952737.1"/>
    </source>
</evidence>
<accession>A0ABR1QFI2</accession>
<dbReference type="GeneID" id="92077749"/>
<protein>
    <recommendedName>
        <fullName evidence="3">C2H2-type domain-containing protein</fullName>
    </recommendedName>
</protein>
<dbReference type="Pfam" id="PF24883">
    <property type="entry name" value="NPHP3_N"/>
    <property type="match status" value="1"/>
</dbReference>
<dbReference type="RefSeq" id="XP_066700799.1">
    <property type="nucleotide sequence ID" value="XM_066844687.1"/>
</dbReference>
<dbReference type="InterPro" id="IPR027417">
    <property type="entry name" value="P-loop_NTPase"/>
</dbReference>
<keyword evidence="5" id="KW-1185">Reference proteome</keyword>
<sequence>MPPPAVSALAGQTISSAFQELEKAITPGDAHNFSSITLRKVQAEVLKIENEFGALRKVVDVLCNGTPFLPWVWAPITLILRIASDHLEAFEHIIKAYSRIAECLKRFAVLSNSFPGTRDFQETVAVFYADILEFHKHAYQFVRRSSWKLLFVTSWHRFQRRFDNIIDDMRRHEELIDKEANTHHIAKAQQMQQEIRAWRGECTEQLQRSEEEHGIKQYNLIVSWLKVDDSDQTNIFHTLLEESTKYPGTCSWVLQNKKMAMTLQRKPDVPVLWVQGAAGTGKSVLSSSMVNFMNHDGTGRLVLSHFCNHTYPSSTKYDFILRSLLLQLVRKDGDLAAHVYGKYVLDKKVPSIPVMERLLHLLLSSISKGPRQACYVWIVFDGIDECDPQTQSKVFSLISQVTSRASSPDEIICKALLSCRFSPTASARLRKKQSISLSEEKGHLNNSIRLYANHRLKSIYGKFQELNLNGSDIKDIEDAVTEKADGMFLYARLVLDYLSNNIQFSGEEIKYSAQELPPKLSELSSFAWIVEERPDSRLVFIHVSVQEFLQSSSSNLILMKKDCLLQHGIATITCLLAGIKAFKGLHCFHIYSKEHWTDYLLSVAPSLEEHDASASAFLNLAEEFAVKLNQLQDSDPKTTKLVDERIATLHSLPLRMVVNRCLKARSEEELKHKSQQMEARGKSDRTTAITAIPPPQEGASLVLQRYQATLRYLLSQNILPGITAAEMDTFKREFRASAYTCRVRGCPRATEGFEREAQCHEHETLHVRRLECTYSGCQALPFGSSNALERHIRKDHHSALQRTSIRGRTKPKAFMGSSEIPQLETHGGQRLTTGHAQPKLDPQPNLGGSNIRSNHPMAKTEHSILWDNRPELGGHIDLTPGISDPMGPIQLHSMPARASDPSRISEADLSLISDSYGYYARQEVFDPMETPLSASR</sequence>
<dbReference type="PANTHER" id="PTHR10039:SF14">
    <property type="entry name" value="NACHT DOMAIN-CONTAINING PROTEIN"/>
    <property type="match status" value="1"/>
</dbReference>
<reference evidence="4 5" key="1">
    <citation type="submission" date="2023-01" db="EMBL/GenBank/DDBJ databases">
        <title>Analysis of 21 Apiospora genomes using comparative genomics revels a genus with tremendous synthesis potential of carbohydrate active enzymes and secondary metabolites.</title>
        <authorList>
            <person name="Sorensen T."/>
        </authorList>
    </citation>
    <scope>NUCLEOTIDE SEQUENCE [LARGE SCALE GENOMIC DNA]</scope>
    <source>
        <strain evidence="4 5">CBS 24483</strain>
    </source>
</reference>
<evidence type="ECO:0000256" key="2">
    <source>
        <dbReference type="SAM" id="MobiDB-lite"/>
    </source>
</evidence>
<feature type="region of interest" description="Disordered" evidence="2">
    <location>
        <begin position="823"/>
        <end position="855"/>
    </location>
</feature>
<evidence type="ECO:0000313" key="5">
    <source>
        <dbReference type="Proteomes" id="UP001391051"/>
    </source>
</evidence>
<dbReference type="InterPro" id="IPR056884">
    <property type="entry name" value="NPHP3-like_N"/>
</dbReference>
<dbReference type="SUPFAM" id="SSF52540">
    <property type="entry name" value="P-loop containing nucleoside triphosphate hydrolases"/>
    <property type="match status" value="1"/>
</dbReference>
<gene>
    <name evidence="4" type="ORF">PG986_008465</name>
</gene>
<dbReference type="InterPro" id="IPR013087">
    <property type="entry name" value="Znf_C2H2_type"/>
</dbReference>
<feature type="region of interest" description="Disordered" evidence="2">
    <location>
        <begin position="669"/>
        <end position="692"/>
    </location>
</feature>
<comment type="caution">
    <text evidence="4">The sequence shown here is derived from an EMBL/GenBank/DDBJ whole genome shotgun (WGS) entry which is preliminary data.</text>
</comment>
<keyword evidence="1" id="KW-0677">Repeat</keyword>
<feature type="domain" description="C2H2-type" evidence="3">
    <location>
        <begin position="770"/>
        <end position="796"/>
    </location>
</feature>
<dbReference type="SMART" id="SM00355">
    <property type="entry name" value="ZnF_C2H2"/>
    <property type="match status" value="2"/>
</dbReference>
<organism evidence="4 5">
    <name type="scientific">Apiospora aurea</name>
    <dbReference type="NCBI Taxonomy" id="335848"/>
    <lineage>
        <taxon>Eukaryota</taxon>
        <taxon>Fungi</taxon>
        <taxon>Dikarya</taxon>
        <taxon>Ascomycota</taxon>
        <taxon>Pezizomycotina</taxon>
        <taxon>Sordariomycetes</taxon>
        <taxon>Xylariomycetidae</taxon>
        <taxon>Amphisphaeriales</taxon>
        <taxon>Apiosporaceae</taxon>
        <taxon>Apiospora</taxon>
    </lineage>
</organism>
<feature type="domain" description="C2H2-type" evidence="3">
    <location>
        <begin position="739"/>
        <end position="766"/>
    </location>
</feature>
<proteinExistence type="predicted"/>
<dbReference type="Proteomes" id="UP001391051">
    <property type="component" value="Unassembled WGS sequence"/>
</dbReference>
<name>A0ABR1QFI2_9PEZI</name>
<dbReference type="PANTHER" id="PTHR10039">
    <property type="entry name" value="AMELOGENIN"/>
    <property type="match status" value="1"/>
</dbReference>
<dbReference type="Pfam" id="PF24809">
    <property type="entry name" value="DUF7708"/>
    <property type="match status" value="1"/>
</dbReference>
<dbReference type="InterPro" id="IPR056125">
    <property type="entry name" value="DUF7708"/>
</dbReference>
<dbReference type="EMBL" id="JAQQWE010000005">
    <property type="protein sequence ID" value="KAK7952737.1"/>
    <property type="molecule type" value="Genomic_DNA"/>
</dbReference>